<dbReference type="PANTHER" id="PTHR30483">
    <property type="entry name" value="LEUCINE-SPECIFIC-BINDING PROTEIN"/>
    <property type="match status" value="1"/>
</dbReference>
<dbReference type="InterPro" id="IPR051010">
    <property type="entry name" value="BCAA_transport"/>
</dbReference>
<organism evidence="4 7">
    <name type="scientific">Poseidonibacter ostreae</name>
    <dbReference type="NCBI Taxonomy" id="2654171"/>
    <lineage>
        <taxon>Bacteria</taxon>
        <taxon>Pseudomonadati</taxon>
        <taxon>Campylobacterota</taxon>
        <taxon>Epsilonproteobacteria</taxon>
        <taxon>Campylobacterales</taxon>
        <taxon>Arcobacteraceae</taxon>
        <taxon>Poseidonibacter</taxon>
    </lineage>
</organism>
<comment type="similarity">
    <text evidence="1">Belongs to the leucine-binding protein family.</text>
</comment>
<evidence type="ECO:0000313" key="4">
    <source>
        <dbReference type="EMBL" id="KAB7883141.1"/>
    </source>
</evidence>
<dbReference type="EMBL" id="WFKJ01000055">
    <property type="protein sequence ID" value="KAB7888058.1"/>
    <property type="molecule type" value="Genomic_DNA"/>
</dbReference>
<dbReference type="Pfam" id="PF13458">
    <property type="entry name" value="Peripla_BP_6"/>
    <property type="match status" value="1"/>
</dbReference>
<feature type="domain" description="Leucine-binding protein" evidence="3">
    <location>
        <begin position="42"/>
        <end position="381"/>
    </location>
</feature>
<dbReference type="Proteomes" id="UP000461010">
    <property type="component" value="Unassembled WGS sequence"/>
</dbReference>
<name>A0A6L4WN28_9BACT</name>
<dbReference type="PANTHER" id="PTHR30483:SF6">
    <property type="entry name" value="PERIPLASMIC BINDING PROTEIN OF ABC TRANSPORTER FOR NATURAL AMINO ACIDS"/>
    <property type="match status" value="1"/>
</dbReference>
<comment type="caution">
    <text evidence="4">The sequence shown here is derived from an EMBL/GenBank/DDBJ whole genome shotgun (WGS) entry which is preliminary data.</text>
</comment>
<evidence type="ECO:0000313" key="6">
    <source>
        <dbReference type="Proteomes" id="UP000461010"/>
    </source>
</evidence>
<dbReference type="SUPFAM" id="SSF53822">
    <property type="entry name" value="Periplasmic binding protein-like I"/>
    <property type="match status" value="1"/>
</dbReference>
<proteinExistence type="inferred from homology"/>
<dbReference type="CDD" id="cd06337">
    <property type="entry name" value="PBP1_ABC_ligand_binding-like"/>
    <property type="match status" value="1"/>
</dbReference>
<gene>
    <name evidence="5" type="ORF">GBG18_13445</name>
    <name evidence="4" type="ORF">GBG19_16160</name>
</gene>
<reference evidence="6 7" key="1">
    <citation type="submission" date="2019-10" db="EMBL/GenBank/DDBJ databases">
        <title>Poseidonibacter ostreae sp. nov., isolated from the gut of the Ostrea denselamellosa.</title>
        <authorList>
            <person name="Choi A."/>
        </authorList>
    </citation>
    <scope>NUCLEOTIDE SEQUENCE [LARGE SCALE GENOMIC DNA]</scope>
    <source>
        <strain evidence="4 7">SJOD-M-33</strain>
        <strain evidence="5 6">SJOD-M-5</strain>
    </source>
</reference>
<protein>
    <submittedName>
        <fullName evidence="4">ABC transporter substrate-binding protein</fullName>
    </submittedName>
</protein>
<dbReference type="InterPro" id="IPR028081">
    <property type="entry name" value="Leu-bd"/>
</dbReference>
<evidence type="ECO:0000256" key="2">
    <source>
        <dbReference type="ARBA" id="ARBA00022729"/>
    </source>
</evidence>
<dbReference type="AlphaFoldDB" id="A0A6L4WN28"/>
<accession>A0A6L4WN28</accession>
<keyword evidence="2" id="KW-0732">Signal</keyword>
<sequence>MKKNLTRRDAFKRLGGATFAGFAALNTTNVFAASEKKGKAFKIGYVSPQTGPLAIFAEPDKFTLSQVKEATKDGITINGVKHSIEIIYKDSQSNSNRASEVASQLILDDEVDLVIAASTPATTNPVADQCEINGIPCLTTDTPWQPHFFGRGGDPKEGFEWTYHFFWGLEDVIGSFTNLWEQVPTNKVIGVLFPNDSDGNAWADKKHGFPPVLEKMGYKIVDLGRYQSPSSDFSSFIYEFKKQGVEIVTGVIPPPDMANFWNQAGQQGFNPKIATIAKASEFPIAIEPFGDRANNLSVEVWWSPNHPFTSGLTNQTSAQLAQAYTEATNKQWTMPLGFKHALFEVAIDVLKRSEGPGKLESIRDAIANTDYSSIVGPVNFKTGPVPNISKTPLVSGQWKRKGKNLELEIVENSQAKSIKVQSKLSPIN</sequence>
<dbReference type="EMBL" id="WFKK01000099">
    <property type="protein sequence ID" value="KAB7883141.1"/>
    <property type="molecule type" value="Genomic_DNA"/>
</dbReference>
<evidence type="ECO:0000313" key="5">
    <source>
        <dbReference type="EMBL" id="KAB7888058.1"/>
    </source>
</evidence>
<evidence type="ECO:0000313" key="7">
    <source>
        <dbReference type="Proteomes" id="UP000472839"/>
    </source>
</evidence>
<dbReference type="InterPro" id="IPR028082">
    <property type="entry name" value="Peripla_BP_I"/>
</dbReference>
<evidence type="ECO:0000256" key="1">
    <source>
        <dbReference type="ARBA" id="ARBA00010062"/>
    </source>
</evidence>
<dbReference type="Gene3D" id="3.40.50.2300">
    <property type="match status" value="2"/>
</dbReference>
<dbReference type="Proteomes" id="UP000472839">
    <property type="component" value="Unassembled WGS sequence"/>
</dbReference>
<evidence type="ECO:0000259" key="3">
    <source>
        <dbReference type="Pfam" id="PF13458"/>
    </source>
</evidence>
<keyword evidence="6" id="KW-1185">Reference proteome</keyword>